<evidence type="ECO:0000256" key="3">
    <source>
        <dbReference type="PROSITE-ProRule" id="PRU10038"/>
    </source>
</evidence>
<feature type="active site" evidence="3">
    <location>
        <position position="203"/>
    </location>
</feature>
<evidence type="ECO:0000313" key="5">
    <source>
        <dbReference type="EMBL" id="EFW05472.1"/>
    </source>
</evidence>
<dbReference type="InterPro" id="IPR029058">
    <property type="entry name" value="AB_hydrolase_fold"/>
</dbReference>
<name>E7G931_9FIRM</name>
<gene>
    <name evidence="5" type="ORF">HMPREF9488_01269</name>
</gene>
<dbReference type="AlphaFoldDB" id="E7G931"/>
<dbReference type="SUPFAM" id="SSF53474">
    <property type="entry name" value="alpha/beta-Hydrolases"/>
    <property type="match status" value="1"/>
</dbReference>
<dbReference type="RefSeq" id="WP_008788385.1">
    <property type="nucleotide sequence ID" value="NZ_AKCB01000002.1"/>
</dbReference>
<evidence type="ECO:0000256" key="2">
    <source>
        <dbReference type="ARBA" id="ARBA00022801"/>
    </source>
</evidence>
<proteinExistence type="inferred from homology"/>
<organism evidence="5 6">
    <name type="scientific">Coprobacillus cateniformis</name>
    <dbReference type="NCBI Taxonomy" id="100884"/>
    <lineage>
        <taxon>Bacteria</taxon>
        <taxon>Bacillati</taxon>
        <taxon>Bacillota</taxon>
        <taxon>Erysipelotrichia</taxon>
        <taxon>Erysipelotrichales</taxon>
        <taxon>Coprobacillaceae</taxon>
        <taxon>Coprobacillus</taxon>
    </lineage>
</organism>
<evidence type="ECO:0000259" key="4">
    <source>
        <dbReference type="Pfam" id="PF07859"/>
    </source>
</evidence>
<comment type="similarity">
    <text evidence="1">Belongs to the 'GDXG' lipolytic enzyme family.</text>
</comment>
<comment type="caution">
    <text evidence="5">The sequence shown here is derived from an EMBL/GenBank/DDBJ whole genome shotgun (WGS) entry which is preliminary data.</text>
</comment>
<keyword evidence="2 5" id="KW-0378">Hydrolase</keyword>
<dbReference type="eggNOG" id="COG0657">
    <property type="taxonomic scope" value="Bacteria"/>
</dbReference>
<reference evidence="5 6" key="1">
    <citation type="submission" date="2010-12" db="EMBL/GenBank/DDBJ databases">
        <title>The Genome Sequence of Coprobacillus sp. strain 29_1.</title>
        <authorList>
            <consortium name="The Broad Institute Genome Sequencing Platform"/>
            <person name="Earl A."/>
            <person name="Ward D."/>
            <person name="Feldgarden M."/>
            <person name="Gevers D."/>
            <person name="Daigneault M."/>
            <person name="Sibley C.D."/>
            <person name="White A."/>
            <person name="Strauss J."/>
            <person name="Allen-Vercoe E."/>
            <person name="Young S.K."/>
            <person name="Zeng Q."/>
            <person name="Gargeya S."/>
            <person name="Fitzgerald M."/>
            <person name="Haas B."/>
            <person name="Abouelleil A."/>
            <person name="Alvarado L."/>
            <person name="Arachchi H.M."/>
            <person name="Berlin A."/>
            <person name="Brown A."/>
            <person name="Chapman S.B."/>
            <person name="Chen Z."/>
            <person name="Dunbar C."/>
            <person name="Freedman E."/>
            <person name="Gearin G."/>
            <person name="Gellesch M."/>
            <person name="Goldberg J."/>
            <person name="Griggs A."/>
            <person name="Gujja S."/>
            <person name="Heilman E."/>
            <person name="Heiman D."/>
            <person name="Howarth C."/>
            <person name="Larson L."/>
            <person name="Lui A."/>
            <person name="MacDonald P.J.P."/>
            <person name="Mehta T."/>
            <person name="Montmayeur A."/>
            <person name="Murphy C."/>
            <person name="Neiman D."/>
            <person name="Pearson M."/>
            <person name="Priest M."/>
            <person name="Roberts A."/>
            <person name="Saif S."/>
            <person name="Shea T."/>
            <person name="Shenoy N."/>
            <person name="Sisk P."/>
            <person name="Stolte C."/>
            <person name="Sykes S."/>
            <person name="White J."/>
            <person name="Yandava C."/>
            <person name="Nusbaum C."/>
            <person name="Birren B."/>
        </authorList>
    </citation>
    <scope>NUCLEOTIDE SEQUENCE [LARGE SCALE GENOMIC DNA]</scope>
    <source>
        <strain evidence="5 6">29_1</strain>
    </source>
</reference>
<dbReference type="InterPro" id="IPR013094">
    <property type="entry name" value="AB_hydrolase_3"/>
</dbReference>
<dbReference type="OrthoDB" id="9815425at2"/>
<dbReference type="PROSITE" id="PS01174">
    <property type="entry name" value="LIPASE_GDXG_SER"/>
    <property type="match status" value="1"/>
</dbReference>
<sequence>MGKKYSEELLNKIRQKQKCVCMNGIDVIVKPIPDCDEDGMMDPRLYHDNKKMATMMRFMPKSLMKIDASPKSIDRLRGMFNGVKSEPIASDKIKVIQQTMNGMDNNDIPIQIYLPIETKEKTPVLYYIHGGGFFAGHMGVVDQLVKMIVERFHVVAVSIDYRLAPENPYPKGHQDCYEGLKWVYHHIQDYGGDNKNIFVAGDSAGGNLTQYCTTRDMEDGSHMVKGQLLLYPTVNMGGIDDDESHWSIERYHIHPKHKKVIEASLSMMGGDDGMTNMLGDILGTQDIMNRYLTPYMMDLTGLPPTFVTVGEHDFLYIECMAYAKKLVKAGVETTTVVYKGMGHAYGDNIGVYPQSEDCAMEMGKFIIKHSK</sequence>
<dbReference type="HOGENOM" id="CLU_012494_6_0_9"/>
<dbReference type="InterPro" id="IPR050300">
    <property type="entry name" value="GDXG_lipolytic_enzyme"/>
</dbReference>
<accession>E7G931</accession>
<dbReference type="Pfam" id="PF07859">
    <property type="entry name" value="Abhydrolase_3"/>
    <property type="match status" value="1"/>
</dbReference>
<dbReference type="PANTHER" id="PTHR48081">
    <property type="entry name" value="AB HYDROLASE SUPERFAMILY PROTEIN C4A8.06C"/>
    <property type="match status" value="1"/>
</dbReference>
<keyword evidence="6" id="KW-1185">Reference proteome</keyword>
<dbReference type="GO" id="GO:0016787">
    <property type="term" value="F:hydrolase activity"/>
    <property type="evidence" value="ECO:0007669"/>
    <property type="project" value="UniProtKB-KW"/>
</dbReference>
<dbReference type="GeneID" id="78230904"/>
<dbReference type="STRING" id="100884.GCA_000269565_03110"/>
<dbReference type="EMBL" id="ADKX01000023">
    <property type="protein sequence ID" value="EFW05472.1"/>
    <property type="molecule type" value="Genomic_DNA"/>
</dbReference>
<dbReference type="InterPro" id="IPR033140">
    <property type="entry name" value="Lipase_GDXG_put_SER_AS"/>
</dbReference>
<evidence type="ECO:0000256" key="1">
    <source>
        <dbReference type="ARBA" id="ARBA00010515"/>
    </source>
</evidence>
<feature type="domain" description="Alpha/beta hydrolase fold-3" evidence="4">
    <location>
        <begin position="126"/>
        <end position="345"/>
    </location>
</feature>
<evidence type="ECO:0000313" key="6">
    <source>
        <dbReference type="Proteomes" id="UP000003157"/>
    </source>
</evidence>
<dbReference type="Proteomes" id="UP000003157">
    <property type="component" value="Unassembled WGS sequence"/>
</dbReference>
<dbReference type="Gene3D" id="3.40.50.1820">
    <property type="entry name" value="alpha/beta hydrolase"/>
    <property type="match status" value="1"/>
</dbReference>
<dbReference type="PANTHER" id="PTHR48081:SF8">
    <property type="entry name" value="ALPHA_BETA HYDROLASE FOLD-3 DOMAIN-CONTAINING PROTEIN-RELATED"/>
    <property type="match status" value="1"/>
</dbReference>
<protein>
    <submittedName>
        <fullName evidence="5">Alpha/beta hydrolase fold-3 domain-containing protein</fullName>
    </submittedName>
</protein>